<dbReference type="InterPro" id="IPR050523">
    <property type="entry name" value="AKR_Detox_Biosynth"/>
</dbReference>
<dbReference type="AlphaFoldDB" id="A0AAV9WU92"/>
<gene>
    <name evidence="3" type="ORF">TWF694_005467</name>
</gene>
<dbReference type="GO" id="GO:0016491">
    <property type="term" value="F:oxidoreductase activity"/>
    <property type="evidence" value="ECO:0007669"/>
    <property type="project" value="UniProtKB-KW"/>
</dbReference>
<proteinExistence type="predicted"/>
<reference evidence="3 4" key="1">
    <citation type="submission" date="2019-10" db="EMBL/GenBank/DDBJ databases">
        <authorList>
            <person name="Palmer J.M."/>
        </authorList>
    </citation>
    <scope>NUCLEOTIDE SEQUENCE [LARGE SCALE GENOMIC DNA]</scope>
    <source>
        <strain evidence="3 4">TWF694</strain>
    </source>
</reference>
<evidence type="ECO:0000256" key="1">
    <source>
        <dbReference type="ARBA" id="ARBA00023002"/>
    </source>
</evidence>
<accession>A0AAV9WU92</accession>
<dbReference type="Pfam" id="PF00248">
    <property type="entry name" value="Aldo_ket_red"/>
    <property type="match status" value="1"/>
</dbReference>
<evidence type="ECO:0000259" key="2">
    <source>
        <dbReference type="Pfam" id="PF00248"/>
    </source>
</evidence>
<organism evidence="3 4">
    <name type="scientific">Orbilia ellipsospora</name>
    <dbReference type="NCBI Taxonomy" id="2528407"/>
    <lineage>
        <taxon>Eukaryota</taxon>
        <taxon>Fungi</taxon>
        <taxon>Dikarya</taxon>
        <taxon>Ascomycota</taxon>
        <taxon>Pezizomycotina</taxon>
        <taxon>Orbiliomycetes</taxon>
        <taxon>Orbiliales</taxon>
        <taxon>Orbiliaceae</taxon>
        <taxon>Orbilia</taxon>
    </lineage>
</organism>
<sequence length="348" mass="38853">MSSQMNIVLGAMGFGQSAAVAMTSTARIHSPEETAKILEKFTSKGYKEVDTARIYGEGTSESYLASADWKGRGVIMGTKLYPTANMPIPIPEDMKYNHHRGGVRRGLMASLKALETDKIDLFYLHGPDRTVEYEVTLRELNELHQEGLFNRWGVSNYAAWEVAQMCEICNQNGWVKPTVYQGVYSYITRSVEQELIPCLRKYGISLYVFNPLAGGLLTGKYTKDTTQFEEGSRFDDKRLLGKSAKSRYWNDTVFEAVDLVRPAADKNGLTMVECALRWLVHHSALKKDLGDAIIIGVSSLNHLESNLQDVEKGPLPEDVEKGPLPEDVVQAIDAAWGVVKGATFQYFH</sequence>
<evidence type="ECO:0000313" key="3">
    <source>
        <dbReference type="EMBL" id="KAK6525324.1"/>
    </source>
</evidence>
<protein>
    <recommendedName>
        <fullName evidence="2">NADP-dependent oxidoreductase domain-containing protein</fullName>
    </recommendedName>
</protein>
<dbReference type="SUPFAM" id="SSF51430">
    <property type="entry name" value="NAD(P)-linked oxidoreductase"/>
    <property type="match status" value="1"/>
</dbReference>
<feature type="domain" description="NADP-dependent oxidoreductase" evidence="2">
    <location>
        <begin position="7"/>
        <end position="318"/>
    </location>
</feature>
<dbReference type="InterPro" id="IPR023210">
    <property type="entry name" value="NADP_OxRdtase_dom"/>
</dbReference>
<dbReference type="InterPro" id="IPR036812">
    <property type="entry name" value="NAD(P)_OxRdtase_dom_sf"/>
</dbReference>
<dbReference type="PANTHER" id="PTHR43364:SF4">
    <property type="entry name" value="NAD(P)-LINKED OXIDOREDUCTASE SUPERFAMILY PROTEIN"/>
    <property type="match status" value="1"/>
</dbReference>
<keyword evidence="1" id="KW-0560">Oxidoreductase</keyword>
<keyword evidence="4" id="KW-1185">Reference proteome</keyword>
<comment type="caution">
    <text evidence="3">The sequence shown here is derived from an EMBL/GenBank/DDBJ whole genome shotgun (WGS) entry which is preliminary data.</text>
</comment>
<dbReference type="Proteomes" id="UP001365542">
    <property type="component" value="Unassembled WGS sequence"/>
</dbReference>
<evidence type="ECO:0000313" key="4">
    <source>
        <dbReference type="Proteomes" id="UP001365542"/>
    </source>
</evidence>
<name>A0AAV9WU92_9PEZI</name>
<dbReference type="EMBL" id="JAVHJO010000017">
    <property type="protein sequence ID" value="KAK6525324.1"/>
    <property type="molecule type" value="Genomic_DNA"/>
</dbReference>
<dbReference type="PANTHER" id="PTHR43364">
    <property type="entry name" value="NADH-SPECIFIC METHYLGLYOXAL REDUCTASE-RELATED"/>
    <property type="match status" value="1"/>
</dbReference>
<dbReference type="Gene3D" id="3.20.20.100">
    <property type="entry name" value="NADP-dependent oxidoreductase domain"/>
    <property type="match status" value="1"/>
</dbReference>
<dbReference type="CDD" id="cd19075">
    <property type="entry name" value="AKR_AKR7A1-5"/>
    <property type="match status" value="1"/>
</dbReference>